<evidence type="ECO:0000256" key="6">
    <source>
        <dbReference type="ARBA" id="ARBA00023004"/>
    </source>
</evidence>
<keyword evidence="4" id="KW-0410">Iron transport</keyword>
<dbReference type="InterPro" id="IPR000531">
    <property type="entry name" value="Beta-barrel_TonB"/>
</dbReference>
<dbReference type="Proteomes" id="UP000249016">
    <property type="component" value="Unassembled WGS sequence"/>
</dbReference>
<evidence type="ECO:0000313" key="12">
    <source>
        <dbReference type="EMBL" id="RAI75256.1"/>
    </source>
</evidence>
<proteinExistence type="predicted"/>
<evidence type="ECO:0000256" key="2">
    <source>
        <dbReference type="ARBA" id="ARBA00022448"/>
    </source>
</evidence>
<evidence type="ECO:0000256" key="5">
    <source>
        <dbReference type="ARBA" id="ARBA00022692"/>
    </source>
</evidence>
<dbReference type="InterPro" id="IPR039426">
    <property type="entry name" value="TonB-dep_rcpt-like"/>
</dbReference>
<dbReference type="PANTHER" id="PTHR32552:SF81">
    <property type="entry name" value="TONB-DEPENDENT OUTER MEMBRANE RECEPTOR"/>
    <property type="match status" value="1"/>
</dbReference>
<dbReference type="AlphaFoldDB" id="A0A327NMK9"/>
<evidence type="ECO:0000256" key="1">
    <source>
        <dbReference type="ARBA" id="ARBA00004571"/>
    </source>
</evidence>
<dbReference type="EMBL" id="QLII01000001">
    <property type="protein sequence ID" value="RAI75256.1"/>
    <property type="molecule type" value="Genomic_DNA"/>
</dbReference>
<keyword evidence="13" id="KW-1185">Reference proteome</keyword>
<evidence type="ECO:0000259" key="11">
    <source>
        <dbReference type="Pfam" id="PF00593"/>
    </source>
</evidence>
<keyword evidence="6" id="KW-0408">Iron</keyword>
<keyword evidence="3" id="KW-1134">Transmembrane beta strand</keyword>
<evidence type="ECO:0000256" key="4">
    <source>
        <dbReference type="ARBA" id="ARBA00022496"/>
    </source>
</evidence>
<dbReference type="Pfam" id="PF00593">
    <property type="entry name" value="TonB_dep_Rec_b-barrel"/>
    <property type="match status" value="1"/>
</dbReference>
<dbReference type="GO" id="GO:0006826">
    <property type="term" value="P:iron ion transport"/>
    <property type="evidence" value="ECO:0007669"/>
    <property type="project" value="UniProtKB-KW"/>
</dbReference>
<gene>
    <name evidence="12" type="ORF">HMF3257_15620</name>
</gene>
<dbReference type="GO" id="GO:0009279">
    <property type="term" value="C:cell outer membrane"/>
    <property type="evidence" value="ECO:0007669"/>
    <property type="project" value="UniProtKB-SubCell"/>
</dbReference>
<keyword evidence="10" id="KW-0998">Cell outer membrane</keyword>
<keyword evidence="8" id="KW-0798">TonB box</keyword>
<dbReference type="PANTHER" id="PTHR32552">
    <property type="entry name" value="FERRICHROME IRON RECEPTOR-RELATED"/>
    <property type="match status" value="1"/>
</dbReference>
<accession>A0A327NMK9</accession>
<evidence type="ECO:0000256" key="9">
    <source>
        <dbReference type="ARBA" id="ARBA00023136"/>
    </source>
</evidence>
<name>A0A327NMK9_9BACT</name>
<dbReference type="SUPFAM" id="SSF56935">
    <property type="entry name" value="Porins"/>
    <property type="match status" value="1"/>
</dbReference>
<evidence type="ECO:0000313" key="13">
    <source>
        <dbReference type="Proteomes" id="UP000249016"/>
    </source>
</evidence>
<feature type="domain" description="TonB-dependent receptor-like beta-barrel" evidence="11">
    <location>
        <begin position="36"/>
        <end position="344"/>
    </location>
</feature>
<keyword evidence="7" id="KW-0406">Ion transport</keyword>
<evidence type="ECO:0000256" key="3">
    <source>
        <dbReference type="ARBA" id="ARBA00022452"/>
    </source>
</evidence>
<organism evidence="12 13">
    <name type="scientific">Spirosoma telluris</name>
    <dbReference type="NCBI Taxonomy" id="2183553"/>
    <lineage>
        <taxon>Bacteria</taxon>
        <taxon>Pseudomonadati</taxon>
        <taxon>Bacteroidota</taxon>
        <taxon>Cytophagia</taxon>
        <taxon>Cytophagales</taxon>
        <taxon>Cytophagaceae</taxon>
        <taxon>Spirosoma</taxon>
    </lineage>
</organism>
<keyword evidence="2" id="KW-0813">Transport</keyword>
<reference evidence="12 13" key="1">
    <citation type="submission" date="2018-06" db="EMBL/GenBank/DDBJ databases">
        <title>Spirosoma sp. HMF3257 Genome sequencing and assembly.</title>
        <authorList>
            <person name="Kang H."/>
            <person name="Cha I."/>
            <person name="Kim H."/>
            <person name="Kang J."/>
            <person name="Joh K."/>
        </authorList>
    </citation>
    <scope>NUCLEOTIDE SEQUENCE [LARGE SCALE GENOMIC DNA]</scope>
    <source>
        <strain evidence="12 13">HMF3257</strain>
    </source>
</reference>
<keyword evidence="5" id="KW-0812">Transmembrane</keyword>
<dbReference type="Gene3D" id="2.40.170.20">
    <property type="entry name" value="TonB-dependent receptor, beta-barrel domain"/>
    <property type="match status" value="1"/>
</dbReference>
<comment type="subcellular location">
    <subcellularLocation>
        <location evidence="1">Cell outer membrane</location>
        <topology evidence="1">Multi-pass membrane protein</topology>
    </subcellularLocation>
</comment>
<dbReference type="InterPro" id="IPR036942">
    <property type="entry name" value="Beta-barrel_TonB_sf"/>
</dbReference>
<keyword evidence="9" id="KW-0472">Membrane</keyword>
<evidence type="ECO:0000256" key="7">
    <source>
        <dbReference type="ARBA" id="ARBA00023065"/>
    </source>
</evidence>
<evidence type="ECO:0000256" key="10">
    <source>
        <dbReference type="ARBA" id="ARBA00023237"/>
    </source>
</evidence>
<protein>
    <recommendedName>
        <fullName evidence="11">TonB-dependent receptor-like beta-barrel domain-containing protein</fullName>
    </recommendedName>
</protein>
<evidence type="ECO:0000256" key="8">
    <source>
        <dbReference type="ARBA" id="ARBA00023077"/>
    </source>
</evidence>
<sequence>MNEQIAAIDTFSLQKDFLPVGEEILGAPVPNGALFTSEGYTTNSTIHSRSLAAFASGSYALTKQLRLTAGMRLTSERRRLSYWQQVQNQYYNGQPFGLIDIYATNVGSQATPVERNADNTVLSYDLGLDYRLSPFIMGYAKFVRGFKGAGFNTSVTTDPEGTGLVFKPEFVNNYELGFKSKFSERTRFNAALFYTDYINKQELLDQGTRVRVANAPKTRGWGAETEFSGMLKNFRVDVSMGYLHFRYIDFPFGTDEAGNPVNYAGNHLLKAPDFTFSVAPEYTLPITDQLRVFLGMNINHTGKAFNDISNSDIIARQAATIVNGRLSLAPRNGKWSIALWGKNLGNTLFIQHGWEYDWGIKLPGADQGITGWSCI</sequence>
<comment type="caution">
    <text evidence="12">The sequence shown here is derived from an EMBL/GenBank/DDBJ whole genome shotgun (WGS) entry which is preliminary data.</text>
</comment>